<sequence length="223" mass="26037">MFSRVLMTMGKFIFHANVPLAPDGVTSKTDFRDFLTLLVTEKISKICFRRDAIWSQWDVDIKNENAHRHQHPREPQITCCSNLCPIPTQTASYERDRERIEHLWGKNNRTTSLYNFYNCVIIRRRHPDELNYKLGNLEREAREAQLRAGEECDEFLANALGTECRKRTRREKRPHLIRMTTTNDDAIVKVVEGCRAESGRGGNVVFNCVFFKWRSSSSLIKVD</sequence>
<gene>
    <name evidence="1" type="primary">WBGene00275604</name>
</gene>
<proteinExistence type="predicted"/>
<keyword evidence="2" id="KW-1185">Reference proteome</keyword>
<reference evidence="1" key="2">
    <citation type="submission" date="2022-06" db="UniProtKB">
        <authorList>
            <consortium name="EnsemblMetazoa"/>
        </authorList>
    </citation>
    <scope>IDENTIFICATION</scope>
    <source>
        <strain evidence="1">PS312</strain>
    </source>
</reference>
<reference evidence="2" key="1">
    <citation type="journal article" date="2008" name="Nat. Genet.">
        <title>The Pristionchus pacificus genome provides a unique perspective on nematode lifestyle and parasitism.</title>
        <authorList>
            <person name="Dieterich C."/>
            <person name="Clifton S.W."/>
            <person name="Schuster L.N."/>
            <person name="Chinwalla A."/>
            <person name="Delehaunty K."/>
            <person name="Dinkelacker I."/>
            <person name="Fulton L."/>
            <person name="Fulton R."/>
            <person name="Godfrey J."/>
            <person name="Minx P."/>
            <person name="Mitreva M."/>
            <person name="Roeseler W."/>
            <person name="Tian H."/>
            <person name="Witte H."/>
            <person name="Yang S.P."/>
            <person name="Wilson R.K."/>
            <person name="Sommer R.J."/>
        </authorList>
    </citation>
    <scope>NUCLEOTIDE SEQUENCE [LARGE SCALE GENOMIC DNA]</scope>
    <source>
        <strain evidence="2">PS312</strain>
    </source>
</reference>
<dbReference type="EnsemblMetazoa" id="PPA37235.1">
    <property type="protein sequence ID" value="PPA37235.1"/>
    <property type="gene ID" value="WBGene00275604"/>
</dbReference>
<accession>A0A8R1UP72</accession>
<dbReference type="Proteomes" id="UP000005239">
    <property type="component" value="Unassembled WGS sequence"/>
</dbReference>
<evidence type="ECO:0000313" key="2">
    <source>
        <dbReference type="Proteomes" id="UP000005239"/>
    </source>
</evidence>
<organism evidence="1 2">
    <name type="scientific">Pristionchus pacificus</name>
    <name type="common">Parasitic nematode worm</name>
    <dbReference type="NCBI Taxonomy" id="54126"/>
    <lineage>
        <taxon>Eukaryota</taxon>
        <taxon>Metazoa</taxon>
        <taxon>Ecdysozoa</taxon>
        <taxon>Nematoda</taxon>
        <taxon>Chromadorea</taxon>
        <taxon>Rhabditida</taxon>
        <taxon>Rhabditina</taxon>
        <taxon>Diplogasteromorpha</taxon>
        <taxon>Diplogasteroidea</taxon>
        <taxon>Neodiplogasteridae</taxon>
        <taxon>Pristionchus</taxon>
    </lineage>
</organism>
<protein>
    <submittedName>
        <fullName evidence="1">Uncharacterized protein</fullName>
    </submittedName>
</protein>
<dbReference type="AlphaFoldDB" id="A0A2A6BTC9"/>
<accession>A0A2A6BTC9</accession>
<evidence type="ECO:0000313" key="1">
    <source>
        <dbReference type="EnsemblMetazoa" id="PPA37235.1"/>
    </source>
</evidence>
<name>A0A2A6BTC9_PRIPA</name>